<evidence type="ECO:0000313" key="4">
    <source>
        <dbReference type="Proteomes" id="UP000193218"/>
    </source>
</evidence>
<feature type="signal peptide" evidence="2">
    <location>
        <begin position="1"/>
        <end position="18"/>
    </location>
</feature>
<reference evidence="3 4" key="1">
    <citation type="submission" date="2017-03" db="EMBL/GenBank/DDBJ databases">
        <title>Widespread Adenine N6-methylation of Active Genes in Fungi.</title>
        <authorList>
            <consortium name="DOE Joint Genome Institute"/>
            <person name="Mondo S.J."/>
            <person name="Dannebaum R.O."/>
            <person name="Kuo R.C."/>
            <person name="Louie K.B."/>
            <person name="Bewick A.J."/>
            <person name="Labutti K."/>
            <person name="Haridas S."/>
            <person name="Kuo A."/>
            <person name="Salamov A."/>
            <person name="Ahrendt S.R."/>
            <person name="Lau R."/>
            <person name="Bowen B.P."/>
            <person name="Lipzen A."/>
            <person name="Sullivan W."/>
            <person name="Andreopoulos W.B."/>
            <person name="Clum A."/>
            <person name="Lindquist E."/>
            <person name="Daum C."/>
            <person name="Northen T.R."/>
            <person name="Ramamoorthy G."/>
            <person name="Schmitz R.J."/>
            <person name="Gryganskyi A."/>
            <person name="Culley D."/>
            <person name="Magnuson J."/>
            <person name="James T.Y."/>
            <person name="O'Malley M.A."/>
            <person name="Stajich J.E."/>
            <person name="Spatafora J.W."/>
            <person name="Visel A."/>
            <person name="Grigoriev I.V."/>
        </authorList>
    </citation>
    <scope>NUCLEOTIDE SEQUENCE [LARGE SCALE GENOMIC DNA]</scope>
    <source>
        <strain evidence="3 4">NRRL Y-17943</strain>
    </source>
</reference>
<protein>
    <recommendedName>
        <fullName evidence="5">Extracellular membrane protein CFEM domain-containing protein</fullName>
    </recommendedName>
</protein>
<dbReference type="EMBL" id="NBSH01000003">
    <property type="protein sequence ID" value="ORX39046.1"/>
    <property type="molecule type" value="Genomic_DNA"/>
</dbReference>
<evidence type="ECO:0000313" key="3">
    <source>
        <dbReference type="EMBL" id="ORX39046.1"/>
    </source>
</evidence>
<dbReference type="GeneID" id="33559749"/>
<accession>A0A1Y1UNK7</accession>
<sequence>MELYSSLSLACLWGIAVASGRLTRRGDSFSLADTANACSQECDNQNLAGCSSSDPTEEFKCICQVAILQEYAECIECIYQTGGTLEINGTATSANQYLDAFLADCDAEGYDIVSTVFDAYTTGIYTTSPASATSTPATTAFSTTAAASAKAGNQAPSRGASPSNPVFFPPTPYNTTASSSAYDSSEGLCIVNFFTGWTPGYLNCLYDAMVLIPESSSSCQDQVCTWTESDPKLCSGLMCNQGSTIPSPMICDAIFHDASNGNSIPQVQQAGEDLDSVQLWYICNCNGPTPSVPEECAGPCGQNCQTSLSKVTSDLRCNYAAICIDGSSDNPREDDTSTCVSPLFAQTNASGVEYILYNGGVIPCSATSGPFGLDSCGTSGSSFNSGSASCSCTGKALNSDPCGLVDATNTTTQQQQGQNGPSTSATAVTAASNTTSPSPSSSSGSPAASVFGYKQVLLGLAVGAVFHML</sequence>
<dbReference type="InParanoid" id="A0A1Y1UNK7"/>
<dbReference type="Proteomes" id="UP000193218">
    <property type="component" value="Unassembled WGS sequence"/>
</dbReference>
<proteinExistence type="predicted"/>
<name>A0A1Y1UNK7_9TREE</name>
<dbReference type="RefSeq" id="XP_021872909.1">
    <property type="nucleotide sequence ID" value="XM_022017940.1"/>
</dbReference>
<organism evidence="3 4">
    <name type="scientific">Kockovaella imperatae</name>
    <dbReference type="NCBI Taxonomy" id="4999"/>
    <lineage>
        <taxon>Eukaryota</taxon>
        <taxon>Fungi</taxon>
        <taxon>Dikarya</taxon>
        <taxon>Basidiomycota</taxon>
        <taxon>Agaricomycotina</taxon>
        <taxon>Tremellomycetes</taxon>
        <taxon>Tremellales</taxon>
        <taxon>Cuniculitremaceae</taxon>
        <taxon>Kockovaella</taxon>
    </lineage>
</organism>
<feature type="chain" id="PRO_5012530755" description="Extracellular membrane protein CFEM domain-containing protein" evidence="2">
    <location>
        <begin position="19"/>
        <end position="469"/>
    </location>
</feature>
<keyword evidence="4" id="KW-1185">Reference proteome</keyword>
<evidence type="ECO:0000256" key="2">
    <source>
        <dbReference type="SAM" id="SignalP"/>
    </source>
</evidence>
<evidence type="ECO:0000256" key="1">
    <source>
        <dbReference type="SAM" id="MobiDB-lite"/>
    </source>
</evidence>
<gene>
    <name evidence="3" type="ORF">BD324DRAFT_649139</name>
</gene>
<keyword evidence="2" id="KW-0732">Signal</keyword>
<comment type="caution">
    <text evidence="3">The sequence shown here is derived from an EMBL/GenBank/DDBJ whole genome shotgun (WGS) entry which is preliminary data.</text>
</comment>
<evidence type="ECO:0008006" key="5">
    <source>
        <dbReference type="Google" id="ProtNLM"/>
    </source>
</evidence>
<feature type="region of interest" description="Disordered" evidence="1">
    <location>
        <begin position="411"/>
        <end position="446"/>
    </location>
</feature>
<dbReference type="AlphaFoldDB" id="A0A1Y1UNK7"/>